<dbReference type="EMBL" id="FUZQ01000005">
    <property type="protein sequence ID" value="SKC71986.1"/>
    <property type="molecule type" value="Genomic_DNA"/>
</dbReference>
<feature type="region of interest" description="Disordered" evidence="1">
    <location>
        <begin position="1"/>
        <end position="39"/>
    </location>
</feature>
<sequence>MTVTDAPKARAADPAAGRHHDRRPDPAADRRARRHADREQELALPHGWLSLAGFHWLPSRPEPLPGVPGLWLADDAGAHLRPGETKGPLVQGPAVVDGAYDGDVPEGGSVVLGTFLPAGREPVDHEAGQPGVAAGGTAGETAAVAIELVRRTGRLAIRLRDPHARARLDFAGVPVFDHDPSWELQVPVRLYAAPQDVVVGAARPGLVHRLQAVGELDLTRGDRTVTLVLTGGPGGAPTLLFSDEAGGVAPWRVVRPGLPDGLAPGAAGVARLDLNDAVNLPYAFSDHGTCPAPPPGNHVPVAVAAGERSPR</sequence>
<dbReference type="PANTHER" id="PTHR41913">
    <property type="entry name" value="DUF1684 DOMAIN-CONTAINING PROTEIN"/>
    <property type="match status" value="1"/>
</dbReference>
<feature type="compositionally biased region" description="Basic and acidic residues" evidence="1">
    <location>
        <begin position="7"/>
        <end position="39"/>
    </location>
</feature>
<dbReference type="Pfam" id="PF07920">
    <property type="entry name" value="DUF1684"/>
    <property type="match status" value="1"/>
</dbReference>
<evidence type="ECO:0000313" key="2">
    <source>
        <dbReference type="EMBL" id="SKC71986.1"/>
    </source>
</evidence>
<evidence type="ECO:0000256" key="1">
    <source>
        <dbReference type="SAM" id="MobiDB-lite"/>
    </source>
</evidence>
<dbReference type="PANTHER" id="PTHR41913:SF1">
    <property type="entry name" value="DUF1684 DOMAIN-CONTAINING PROTEIN"/>
    <property type="match status" value="1"/>
</dbReference>
<keyword evidence="3" id="KW-1185">Reference proteome</keyword>
<dbReference type="Proteomes" id="UP000189777">
    <property type="component" value="Unassembled WGS sequence"/>
</dbReference>
<name>A0A1T5L7F9_9MICO</name>
<dbReference type="OrthoDB" id="5493262at2"/>
<organism evidence="2 3">
    <name type="scientific">Krasilnikoviella flava</name>
    <dbReference type="NCBI Taxonomy" id="526729"/>
    <lineage>
        <taxon>Bacteria</taxon>
        <taxon>Bacillati</taxon>
        <taxon>Actinomycetota</taxon>
        <taxon>Actinomycetes</taxon>
        <taxon>Micrococcales</taxon>
        <taxon>Promicromonosporaceae</taxon>
        <taxon>Krasilnikoviella</taxon>
    </lineage>
</organism>
<evidence type="ECO:0008006" key="4">
    <source>
        <dbReference type="Google" id="ProtNLM"/>
    </source>
</evidence>
<accession>A0A1T5L7F9</accession>
<dbReference type="STRING" id="526729.SAMN04324258_3084"/>
<protein>
    <recommendedName>
        <fullName evidence="4">DUF1684 domain-containing protein</fullName>
    </recommendedName>
</protein>
<reference evidence="2 3" key="1">
    <citation type="submission" date="2017-02" db="EMBL/GenBank/DDBJ databases">
        <authorList>
            <person name="Peterson S.W."/>
        </authorList>
    </citation>
    <scope>NUCLEOTIDE SEQUENCE [LARGE SCALE GENOMIC DNA]</scope>
    <source>
        <strain evidence="2 3">DSM 21481</strain>
    </source>
</reference>
<evidence type="ECO:0000313" key="3">
    <source>
        <dbReference type="Proteomes" id="UP000189777"/>
    </source>
</evidence>
<proteinExistence type="predicted"/>
<gene>
    <name evidence="2" type="ORF">SAMN04324258_3084</name>
</gene>
<dbReference type="AlphaFoldDB" id="A0A1T5L7F9"/>
<dbReference type="RefSeq" id="WP_079575341.1">
    <property type="nucleotide sequence ID" value="NZ_FUZQ01000005.1"/>
</dbReference>
<dbReference type="InterPro" id="IPR012467">
    <property type="entry name" value="DUF1684"/>
</dbReference>